<gene>
    <name evidence="1" type="ORF">L2E82_29180</name>
</gene>
<evidence type="ECO:0000313" key="2">
    <source>
        <dbReference type="Proteomes" id="UP001055811"/>
    </source>
</evidence>
<protein>
    <submittedName>
        <fullName evidence="1">Uncharacterized protein</fullName>
    </submittedName>
</protein>
<evidence type="ECO:0000313" key="1">
    <source>
        <dbReference type="EMBL" id="KAI3738912.1"/>
    </source>
</evidence>
<dbReference type="Proteomes" id="UP001055811">
    <property type="component" value="Linkage Group LG05"/>
</dbReference>
<reference evidence="2" key="1">
    <citation type="journal article" date="2022" name="Mol. Ecol. Resour.">
        <title>The genomes of chicory, endive, great burdock and yacon provide insights into Asteraceae palaeo-polyploidization history and plant inulin production.</title>
        <authorList>
            <person name="Fan W."/>
            <person name="Wang S."/>
            <person name="Wang H."/>
            <person name="Wang A."/>
            <person name="Jiang F."/>
            <person name="Liu H."/>
            <person name="Zhao H."/>
            <person name="Xu D."/>
            <person name="Zhang Y."/>
        </authorList>
    </citation>
    <scope>NUCLEOTIDE SEQUENCE [LARGE SCALE GENOMIC DNA]</scope>
    <source>
        <strain evidence="2">cv. Punajuju</strain>
    </source>
</reference>
<dbReference type="EMBL" id="CM042013">
    <property type="protein sequence ID" value="KAI3738912.1"/>
    <property type="molecule type" value="Genomic_DNA"/>
</dbReference>
<reference evidence="1 2" key="2">
    <citation type="journal article" date="2022" name="Mol. Ecol. Resour.">
        <title>The genomes of chicory, endive, great burdock and yacon provide insights into Asteraceae paleo-polyploidization history and plant inulin production.</title>
        <authorList>
            <person name="Fan W."/>
            <person name="Wang S."/>
            <person name="Wang H."/>
            <person name="Wang A."/>
            <person name="Jiang F."/>
            <person name="Liu H."/>
            <person name="Zhao H."/>
            <person name="Xu D."/>
            <person name="Zhang Y."/>
        </authorList>
    </citation>
    <scope>NUCLEOTIDE SEQUENCE [LARGE SCALE GENOMIC DNA]</scope>
    <source>
        <strain evidence="2">cv. Punajuju</strain>
        <tissue evidence="1">Leaves</tissue>
    </source>
</reference>
<keyword evidence="2" id="KW-1185">Reference proteome</keyword>
<comment type="caution">
    <text evidence="1">The sequence shown here is derived from an EMBL/GenBank/DDBJ whole genome shotgun (WGS) entry which is preliminary data.</text>
</comment>
<organism evidence="1 2">
    <name type="scientific">Cichorium intybus</name>
    <name type="common">Chicory</name>
    <dbReference type="NCBI Taxonomy" id="13427"/>
    <lineage>
        <taxon>Eukaryota</taxon>
        <taxon>Viridiplantae</taxon>
        <taxon>Streptophyta</taxon>
        <taxon>Embryophyta</taxon>
        <taxon>Tracheophyta</taxon>
        <taxon>Spermatophyta</taxon>
        <taxon>Magnoliopsida</taxon>
        <taxon>eudicotyledons</taxon>
        <taxon>Gunneridae</taxon>
        <taxon>Pentapetalae</taxon>
        <taxon>asterids</taxon>
        <taxon>campanulids</taxon>
        <taxon>Asterales</taxon>
        <taxon>Asteraceae</taxon>
        <taxon>Cichorioideae</taxon>
        <taxon>Cichorieae</taxon>
        <taxon>Cichoriinae</taxon>
        <taxon>Cichorium</taxon>
    </lineage>
</organism>
<name>A0ACB9CXU7_CICIN</name>
<accession>A0ACB9CXU7</accession>
<sequence>MITRGRIFYKARNMGGPVVLQHGRLRNRVGKRPNLSLSLSINPSFSMIQTLEARIVVEFKENLFCYL</sequence>
<proteinExistence type="predicted"/>